<name>A0A0Q2S967_VIBFU</name>
<accession>A0A0Q2S967</accession>
<evidence type="ECO:0000313" key="2">
    <source>
        <dbReference type="EMBL" id="KQH83819.1"/>
    </source>
</evidence>
<keyword evidence="1" id="KW-0175">Coiled coil</keyword>
<sequence>MLTKDVTQELEAILTSLHNEGKEPSVALVKARLSTSVPMPALITIIKSWKSAHRVPKVEVAAPSTAENDRLSALEQQVAELTQRVHALEAQLAGQS</sequence>
<dbReference type="EMBL" id="LKHS01000028">
    <property type="protein sequence ID" value="KQH83819.1"/>
    <property type="molecule type" value="Genomic_DNA"/>
</dbReference>
<dbReference type="Proteomes" id="UP000051221">
    <property type="component" value="Unassembled WGS sequence"/>
</dbReference>
<evidence type="ECO:0000256" key="1">
    <source>
        <dbReference type="SAM" id="Coils"/>
    </source>
</evidence>
<keyword evidence="3" id="KW-1185">Reference proteome</keyword>
<dbReference type="AlphaFoldDB" id="A0A0Q2S967"/>
<comment type="caution">
    <text evidence="2">The sequence shown here is derived from an EMBL/GenBank/DDBJ whole genome shotgun (WGS) entry which is preliminary data.</text>
</comment>
<reference evidence="2 3" key="1">
    <citation type="submission" date="2015-08" db="EMBL/GenBank/DDBJ databases">
        <title>Antibacterial properties of a collection of Vibrionaceae strains.</title>
        <authorList>
            <person name="Giubergia S."/>
        </authorList>
    </citation>
    <scope>NUCLEOTIDE SEQUENCE [LARGE SCALE GENOMIC DNA]</scope>
    <source>
        <strain evidence="2 3">S0821</strain>
    </source>
</reference>
<dbReference type="RefSeq" id="WP_055467129.1">
    <property type="nucleotide sequence ID" value="NZ_LKHS01000028.1"/>
</dbReference>
<feature type="coiled-coil region" evidence="1">
    <location>
        <begin position="64"/>
        <end position="91"/>
    </location>
</feature>
<gene>
    <name evidence="2" type="ORF">AMR76_21140</name>
</gene>
<protein>
    <recommendedName>
        <fullName evidence="4">KfrA N-terminal DNA-binding domain-containing protein</fullName>
    </recommendedName>
</protein>
<evidence type="ECO:0000313" key="3">
    <source>
        <dbReference type="Proteomes" id="UP000051221"/>
    </source>
</evidence>
<evidence type="ECO:0008006" key="4">
    <source>
        <dbReference type="Google" id="ProtNLM"/>
    </source>
</evidence>
<dbReference type="InParanoid" id="A0A0Q2S967"/>
<proteinExistence type="predicted"/>
<organism evidence="2 3">
    <name type="scientific">Vibrio furnissii</name>
    <dbReference type="NCBI Taxonomy" id="29494"/>
    <lineage>
        <taxon>Bacteria</taxon>
        <taxon>Pseudomonadati</taxon>
        <taxon>Pseudomonadota</taxon>
        <taxon>Gammaproteobacteria</taxon>
        <taxon>Vibrionales</taxon>
        <taxon>Vibrionaceae</taxon>
        <taxon>Vibrio</taxon>
    </lineage>
</organism>